<evidence type="ECO:0000256" key="1">
    <source>
        <dbReference type="ARBA" id="ARBA00004141"/>
    </source>
</evidence>
<accession>E4ZIH8</accession>
<feature type="transmembrane region" description="Helical" evidence="6">
    <location>
        <begin position="120"/>
        <end position="141"/>
    </location>
</feature>
<dbReference type="HOGENOM" id="CLU_119197_0_0_1"/>
<proteinExistence type="predicted"/>
<feature type="transmembrane region" description="Helical" evidence="6">
    <location>
        <begin position="88"/>
        <end position="108"/>
    </location>
</feature>
<evidence type="ECO:0000313" key="8">
    <source>
        <dbReference type="Proteomes" id="UP000002668"/>
    </source>
</evidence>
<dbReference type="OMA" id="LPILGWH"/>
<dbReference type="EMBL" id="FP929065">
    <property type="protein sequence ID" value="CBX90999.1"/>
    <property type="molecule type" value="Genomic_DNA"/>
</dbReference>
<dbReference type="eggNOG" id="KOG2533">
    <property type="taxonomic scope" value="Eukaryota"/>
</dbReference>
<dbReference type="GO" id="GO:0016020">
    <property type="term" value="C:membrane"/>
    <property type="evidence" value="ECO:0007669"/>
    <property type="project" value="UniProtKB-SubCell"/>
</dbReference>
<evidence type="ECO:0000256" key="2">
    <source>
        <dbReference type="ARBA" id="ARBA00022448"/>
    </source>
</evidence>
<dbReference type="VEuPathDB" id="FungiDB:LEMA_P060330.1"/>
<feature type="transmembrane region" description="Helical" evidence="6">
    <location>
        <begin position="153"/>
        <end position="174"/>
    </location>
</feature>
<dbReference type="GO" id="GO:0022857">
    <property type="term" value="F:transmembrane transporter activity"/>
    <property type="evidence" value="ECO:0007669"/>
    <property type="project" value="TreeGrafter"/>
</dbReference>
<evidence type="ECO:0000313" key="7">
    <source>
        <dbReference type="EMBL" id="CBX90999.1"/>
    </source>
</evidence>
<keyword evidence="8" id="KW-1185">Reference proteome</keyword>
<keyword evidence="4 6" id="KW-1133">Transmembrane helix</keyword>
<dbReference type="SUPFAM" id="SSF103473">
    <property type="entry name" value="MFS general substrate transporter"/>
    <property type="match status" value="1"/>
</dbReference>
<reference evidence="8" key="1">
    <citation type="journal article" date="2011" name="Nat. Commun.">
        <title>Effector diversification within compartments of the Leptosphaeria maculans genome affected by Repeat-Induced Point mutations.</title>
        <authorList>
            <person name="Rouxel T."/>
            <person name="Grandaubert J."/>
            <person name="Hane J.K."/>
            <person name="Hoede C."/>
            <person name="van de Wouw A.P."/>
            <person name="Couloux A."/>
            <person name="Dominguez V."/>
            <person name="Anthouard V."/>
            <person name="Bally P."/>
            <person name="Bourras S."/>
            <person name="Cozijnsen A.J."/>
            <person name="Ciuffetti L.M."/>
            <person name="Degrave A."/>
            <person name="Dilmaghani A."/>
            <person name="Duret L."/>
            <person name="Fudal I."/>
            <person name="Goodwin S.B."/>
            <person name="Gout L."/>
            <person name="Glaser N."/>
            <person name="Linglin J."/>
            <person name="Kema G.H.J."/>
            <person name="Lapalu N."/>
            <person name="Lawrence C.B."/>
            <person name="May K."/>
            <person name="Meyer M."/>
            <person name="Ollivier B."/>
            <person name="Poulain J."/>
            <person name="Schoch C.L."/>
            <person name="Simon A."/>
            <person name="Spatafora J.W."/>
            <person name="Stachowiak A."/>
            <person name="Turgeon B.G."/>
            <person name="Tyler B.M."/>
            <person name="Vincent D."/>
            <person name="Weissenbach J."/>
            <person name="Amselem J."/>
            <person name="Quesneville H."/>
            <person name="Oliver R.P."/>
            <person name="Wincker P."/>
            <person name="Balesdent M.-H."/>
            <person name="Howlett B.J."/>
        </authorList>
    </citation>
    <scope>NUCLEOTIDE SEQUENCE [LARGE SCALE GENOMIC DNA]</scope>
    <source>
        <strain evidence="8">JN3 / isolate v23.1.3 / race Av1-4-5-6-7-8</strain>
    </source>
</reference>
<evidence type="ECO:0000256" key="3">
    <source>
        <dbReference type="ARBA" id="ARBA00022692"/>
    </source>
</evidence>
<dbReference type="Gene3D" id="1.20.1250.20">
    <property type="entry name" value="MFS general substrate transporter like domains"/>
    <property type="match status" value="1"/>
</dbReference>
<feature type="transmembrane region" description="Helical" evidence="6">
    <location>
        <begin position="61"/>
        <end position="82"/>
    </location>
</feature>
<dbReference type="PANTHER" id="PTHR43791:SF3">
    <property type="entry name" value="MAJOR FACILITATOR SUPERFAMILY (MFS) PROFILE DOMAIN-CONTAINING PROTEIN"/>
    <property type="match status" value="1"/>
</dbReference>
<evidence type="ECO:0000256" key="4">
    <source>
        <dbReference type="ARBA" id="ARBA00022989"/>
    </source>
</evidence>
<protein>
    <recommendedName>
        <fullName evidence="9">Major facilitator superfamily (MFS) profile domain-containing protein</fullName>
    </recommendedName>
</protein>
<gene>
    <name evidence="7" type="ORF">LEMA_P060330.1</name>
</gene>
<comment type="subcellular location">
    <subcellularLocation>
        <location evidence="1">Membrane</location>
        <topology evidence="1">Multi-pass membrane protein</topology>
    </subcellularLocation>
</comment>
<sequence length="198" mass="21681">MNFFAVTTIVYALAFFMPIILQGSLGYSVKKTFLMSAPPACAAVPWVMFCSWAADKWRTRSLFIILNALVGIIGLMIVAYATNGEARYFGIFMGLAGANANIPPALAWQANNIRGQSLRMVASGLQVGFGAVGGIYASTVFMEKDAPAYRTGLWAVTGAQLYLILSTCLMLLHYCRQNKKANRGEIILEGLDSFRYTY</sequence>
<evidence type="ECO:0008006" key="9">
    <source>
        <dbReference type="Google" id="ProtNLM"/>
    </source>
</evidence>
<dbReference type="InParanoid" id="E4ZIH8"/>
<dbReference type="Proteomes" id="UP000002668">
    <property type="component" value="Genome"/>
</dbReference>
<keyword evidence="3 6" id="KW-0812">Transmembrane</keyword>
<evidence type="ECO:0000256" key="6">
    <source>
        <dbReference type="SAM" id="Phobius"/>
    </source>
</evidence>
<keyword evidence="5 6" id="KW-0472">Membrane</keyword>
<dbReference type="AlphaFoldDB" id="E4ZIH8"/>
<keyword evidence="2" id="KW-0813">Transport</keyword>
<organism evidence="8">
    <name type="scientific">Leptosphaeria maculans (strain JN3 / isolate v23.1.3 / race Av1-4-5-6-7-8)</name>
    <name type="common">Blackleg fungus</name>
    <name type="synonym">Phoma lingam</name>
    <dbReference type="NCBI Taxonomy" id="985895"/>
    <lineage>
        <taxon>Eukaryota</taxon>
        <taxon>Fungi</taxon>
        <taxon>Dikarya</taxon>
        <taxon>Ascomycota</taxon>
        <taxon>Pezizomycotina</taxon>
        <taxon>Dothideomycetes</taxon>
        <taxon>Pleosporomycetidae</taxon>
        <taxon>Pleosporales</taxon>
        <taxon>Pleosporineae</taxon>
        <taxon>Leptosphaeriaceae</taxon>
        <taxon>Plenodomus</taxon>
        <taxon>Plenodomus lingam/Leptosphaeria maculans species complex</taxon>
    </lineage>
</organism>
<dbReference type="FunFam" id="1.20.1250.20:FF:000013">
    <property type="entry name" value="MFS general substrate transporter"/>
    <property type="match status" value="1"/>
</dbReference>
<evidence type="ECO:0000256" key="5">
    <source>
        <dbReference type="ARBA" id="ARBA00023136"/>
    </source>
</evidence>
<name>E4ZIH8_LEPMJ</name>
<dbReference type="PANTHER" id="PTHR43791">
    <property type="entry name" value="PERMEASE-RELATED"/>
    <property type="match status" value="1"/>
</dbReference>
<dbReference type="GeneID" id="13284242"/>
<dbReference type="InterPro" id="IPR036259">
    <property type="entry name" value="MFS_trans_sf"/>
</dbReference>
<dbReference type="STRING" id="985895.E4ZIH8"/>
<dbReference type="OrthoDB" id="3639251at2759"/>